<keyword evidence="6" id="KW-1185">Reference proteome</keyword>
<evidence type="ECO:0000259" key="5">
    <source>
        <dbReference type="Pfam" id="PF24520"/>
    </source>
</evidence>
<feature type="domain" description="KNTC1 second ARM-repeats" evidence="4">
    <location>
        <begin position="726"/>
        <end position="879"/>
    </location>
</feature>
<dbReference type="CTD" id="43719"/>
<dbReference type="InterPro" id="IPR055404">
    <property type="entry name" value="ARM_KNTC1_2nd"/>
</dbReference>
<feature type="domain" description="RZZ complex subunit KNTC1/ROD C-terminal" evidence="1">
    <location>
        <begin position="1480"/>
        <end position="2000"/>
    </location>
</feature>
<gene>
    <name evidence="7" type="primary">LOC108623710</name>
</gene>
<sequence>MASWNKVVSGFKNEDETINFGARTLAENNGLLYEAYTIATIESDGKVTKDPNIIASVQYSRVCIVIDKSITIFESEQYEEVLLSITFELDITCYCVSRDGVFVFVVLSNGELCCLHLSKSEVIFTKNITDGIKVIALFLQNETNGWINIFAVSERGTIYRISGFKTSESIASNEDKNKEIASNTECTALQCECTTLFKGFPSTEVTYATAGTVGNSMYIAMLSSNMLFMWPSEHYIKFSSSQHSYTKVKFLKNYMAMLCLRADRTLSMICPRTLLGITVNNAPVTDFAIIENNDNSSCQIVTLTSDCKEHTVHVLSYPDFQEKFQITVPVVTFLVEIMDPCDEIILYLEGVNVNAITEYVDMIRLKTVSESMPEHQLGRLIRREQFDAAEDFANTFDLSKEPIYCAKAALLLSQLGPWAKERPDLNKVDTILDIFDKIENVQYIVECCSKALIPNYEQMRRFHLYARSRIMKNTAEHLNLLPSINDVMHKLETFHMIWGCKRDMEYYDEDTVKAWIRFSRADFLEEYKTHLRMGEFEAATSIWTRHLPDMIKHVNIEVVKGIFTILPENTSPSALWPWLSNYVPTLLSFIPSAICEIILWGCKRIKLFEQFYHSKWPQIGIDFANKFIKILRFEERSLCLQEVYSEGDTYLKQLTLLMQAMSDIKKLKDNYRLIISLDSYIGDPIEVTYILLDKVHVDVIPEFLNTFLKRYMLNNSLEGDYAFSSYIQKMLTNSKGWWLGEETFWERKVIVIIDLIQKVETKLQQTLEVLKRASVPWSSTIVALVETSCKYDHALTAEIRTEQSFVPVKLILKKYGYERVGVNGKLMQRVIKENRDSMISDLQQLTKNDVSLKKQIFSNCVNYHLSMGNLEDATNVLNSLENDVLLHCCENIGGYVEACLKFNTVPEYITYHIEMFGWVRLQLEKFSREARCSSNDIIDSLDRIKSMYMLKKDFGISITVDEYFFKKKEILRNYITRLFNEASEEEEMMIYKKVTRVADLLALERTDATTVSLLLESTSDDNLLNFLIRCIKKQLNEMASEPQYAYKICLPLMQHADKVDVDLAATIQNICSLALSVCPGEELPSVLDLYSWATLYKECSSRSLCAIDAKQEIEEIPRKEWKEWTELYEMYKDPAIGANQSVLPLFGKVISTQMSCIVRSDAEEIHSSTEDSMNKLIDKMKGLRGEHNDYRLLQIVKTVYIDFCCRSQINTSLLMEMKSIYLQRLTMLLKKIISARGFDLQLGLSCLFMLSDSEACAWISTAYKSYQPDCIRHLRIVELGHAYFHLTRNHTLLEPFQNNKLLYYWAGKLSKYSVSYNEILTSDLTAKRKILQGIMTYNDDMIPLFHEFCSDFGFDFQDCLLLYLEVVVKTWNPTLHVDDYNGKEELRIDEEEVMDLRKKCDLIASYINDQIALKNRIRTCLLEVNFYHYEVFIILMDLINEKDVEKRIYFYFLQNYTRVGQPTKIELDEWLHINPGYTSAPPIAKWRLPYFPKINLLNIITPELNLKTYEKWLEIADIFKLQPHIICTLAIKGEVTQTWENARRTTSEWSLCPRNSTLLNNIKKCIEKMTDPDALYYGTAALYYAVNQTPPGADQVAAAEECFKYAQLSVQKSTQFQESMLEKIKFKYLRFSTEHILRTHGLGDTKYLSLIGNPDKLVRELYTDESIPKRYQYTSDHRPDINSAVNSISQLYGMNIVKLRMELLQGWLQPDVKYLSRSVTETFSIPHNSESNSNSFDNLARACYILEHGDLELSANFLINIAFNDKNEDYCPEARYRALRVLQSIVDPAKLEDLTKRDHQTIRNYMKSLMYISKLESLGISCSVNAFEMCSKHEIVQMLWKSQRYSPQAFITIAELCIDFEIYEYSLWDKVLVKLAESLMITELKRILLQVRNVSVIVNSNGYLFGWEVITTEPFRRMDVYPTAEQIENCIGALRLLYSCPVVRTLSFKEIVRYCFQCQQPHLALVLLPFLNDEETQFTLEKLKRTSNIEKILEDLNNLVPDGILFVDYCNTIIQKYINENDQPA</sequence>
<dbReference type="KEGG" id="ccal:108623710"/>
<feature type="domain" description="KNTC1 N-terminal" evidence="2">
    <location>
        <begin position="31"/>
        <end position="370"/>
    </location>
</feature>
<dbReference type="Proteomes" id="UP000694925">
    <property type="component" value="Unplaced"/>
</dbReference>
<dbReference type="InterPro" id="IPR052802">
    <property type="entry name" value="KNTC1"/>
</dbReference>
<evidence type="ECO:0000259" key="4">
    <source>
        <dbReference type="Pfam" id="PF24516"/>
    </source>
</evidence>
<dbReference type="PANTHER" id="PTHR15688">
    <property type="entry name" value="KINETOCHORE-ASSOCIATED PROTEIN 1"/>
    <property type="match status" value="1"/>
</dbReference>
<evidence type="ECO:0000259" key="2">
    <source>
        <dbReference type="Pfam" id="PF24506"/>
    </source>
</evidence>
<feature type="domain" description="KNTC1 first ARM-repeats" evidence="5">
    <location>
        <begin position="379"/>
        <end position="621"/>
    </location>
</feature>
<dbReference type="SUPFAM" id="SSF50978">
    <property type="entry name" value="WD40 repeat-like"/>
    <property type="match status" value="1"/>
</dbReference>
<organism evidence="6 7">
    <name type="scientific">Ceratina calcarata</name>
    <dbReference type="NCBI Taxonomy" id="156304"/>
    <lineage>
        <taxon>Eukaryota</taxon>
        <taxon>Metazoa</taxon>
        <taxon>Ecdysozoa</taxon>
        <taxon>Arthropoda</taxon>
        <taxon>Hexapoda</taxon>
        <taxon>Insecta</taxon>
        <taxon>Pterygota</taxon>
        <taxon>Neoptera</taxon>
        <taxon>Endopterygota</taxon>
        <taxon>Hymenoptera</taxon>
        <taxon>Apocrita</taxon>
        <taxon>Aculeata</taxon>
        <taxon>Apoidea</taxon>
        <taxon>Anthophila</taxon>
        <taxon>Apidae</taxon>
        <taxon>Ceratina</taxon>
        <taxon>Zadontomerus</taxon>
    </lineage>
</organism>
<dbReference type="GO" id="GO:1990423">
    <property type="term" value="C:RZZ complex"/>
    <property type="evidence" value="ECO:0007669"/>
    <property type="project" value="TreeGrafter"/>
</dbReference>
<dbReference type="Pfam" id="PF24506">
    <property type="entry name" value="KNTC1_N"/>
    <property type="match status" value="1"/>
</dbReference>
<dbReference type="GO" id="GO:0005828">
    <property type="term" value="C:kinetochore microtubule"/>
    <property type="evidence" value="ECO:0007669"/>
    <property type="project" value="TreeGrafter"/>
</dbReference>
<dbReference type="Pfam" id="PF24516">
    <property type="entry name" value="ARM_KNTC1_2nd"/>
    <property type="match status" value="1"/>
</dbReference>
<dbReference type="Pfam" id="PF24515">
    <property type="entry name" value="ARM_KNTC1_3rd"/>
    <property type="match status" value="1"/>
</dbReference>
<dbReference type="Pfam" id="PF10493">
    <property type="entry name" value="Rod_C"/>
    <property type="match status" value="1"/>
</dbReference>
<feature type="domain" description="KNTC1 third ARM-repeats" evidence="3">
    <location>
        <begin position="1226"/>
        <end position="1435"/>
    </location>
</feature>
<evidence type="ECO:0000259" key="3">
    <source>
        <dbReference type="Pfam" id="PF24515"/>
    </source>
</evidence>
<dbReference type="GO" id="GO:1903394">
    <property type="term" value="P:protein localization to kinetochore involved in kinetochore assembly"/>
    <property type="evidence" value="ECO:0007669"/>
    <property type="project" value="TreeGrafter"/>
</dbReference>
<evidence type="ECO:0000313" key="7">
    <source>
        <dbReference type="RefSeq" id="XP_017877896.1"/>
    </source>
</evidence>
<dbReference type="GO" id="GO:0005737">
    <property type="term" value="C:cytoplasm"/>
    <property type="evidence" value="ECO:0007669"/>
    <property type="project" value="TreeGrafter"/>
</dbReference>
<dbReference type="GO" id="GO:0031267">
    <property type="term" value="F:small GTPase binding"/>
    <property type="evidence" value="ECO:0007669"/>
    <property type="project" value="TreeGrafter"/>
</dbReference>
<dbReference type="InterPro" id="IPR055403">
    <property type="entry name" value="ARM_KNTC1_1st"/>
</dbReference>
<evidence type="ECO:0000313" key="6">
    <source>
        <dbReference type="Proteomes" id="UP000694925"/>
    </source>
</evidence>
<dbReference type="InterPro" id="IPR036322">
    <property type="entry name" value="WD40_repeat_dom_sf"/>
</dbReference>
<dbReference type="PANTHER" id="PTHR15688:SF1">
    <property type="entry name" value="KINETOCHORE-ASSOCIATED PROTEIN 1"/>
    <property type="match status" value="1"/>
</dbReference>
<accession>A0AAJ7IV70</accession>
<protein>
    <submittedName>
        <fullName evidence="7">Kinetochore-associated protein 1 isoform X1</fullName>
    </submittedName>
</protein>
<dbReference type="GeneID" id="108623710"/>
<evidence type="ECO:0000259" key="1">
    <source>
        <dbReference type="Pfam" id="PF10493"/>
    </source>
</evidence>
<dbReference type="InterPro" id="IPR055405">
    <property type="entry name" value="ARM_KNTC1_3rd"/>
</dbReference>
<dbReference type="Pfam" id="PF24520">
    <property type="entry name" value="ARM_KNTC1_1st"/>
    <property type="match status" value="1"/>
</dbReference>
<dbReference type="InterPro" id="IPR019527">
    <property type="entry name" value="RZZ-complex_KNTC1/ROD_C"/>
</dbReference>
<reference evidence="7" key="1">
    <citation type="submission" date="2025-08" db="UniProtKB">
        <authorList>
            <consortium name="RefSeq"/>
        </authorList>
    </citation>
    <scope>IDENTIFICATION</scope>
    <source>
        <tissue evidence="7">Whole body</tissue>
    </source>
</reference>
<dbReference type="InterPro" id="IPR055402">
    <property type="entry name" value="KNTC1_N"/>
</dbReference>
<dbReference type="GO" id="GO:0007094">
    <property type="term" value="P:mitotic spindle assembly checkpoint signaling"/>
    <property type="evidence" value="ECO:0007669"/>
    <property type="project" value="TreeGrafter"/>
</dbReference>
<proteinExistence type="predicted"/>
<dbReference type="RefSeq" id="XP_017877896.1">
    <property type="nucleotide sequence ID" value="XM_018022407.2"/>
</dbReference>
<name>A0AAJ7IV70_9HYME</name>
<dbReference type="GO" id="GO:0000070">
    <property type="term" value="P:mitotic sister chromatid segregation"/>
    <property type="evidence" value="ECO:0007669"/>
    <property type="project" value="TreeGrafter"/>
</dbReference>